<feature type="chain" id="PRO_5002250265" description="Secreted protein" evidence="1">
    <location>
        <begin position="24"/>
        <end position="173"/>
    </location>
</feature>
<reference evidence="2 3" key="1">
    <citation type="submission" date="2015-01" db="EMBL/GenBank/DDBJ databases">
        <title>The Genome Sequence of Exophiala xenobiotica CBS118157.</title>
        <authorList>
            <consortium name="The Broad Institute Genomics Platform"/>
            <person name="Cuomo C."/>
            <person name="de Hoog S."/>
            <person name="Gorbushina A."/>
            <person name="Stielow B."/>
            <person name="Teixiera M."/>
            <person name="Abouelleil A."/>
            <person name="Chapman S.B."/>
            <person name="Priest M."/>
            <person name="Young S.K."/>
            <person name="Wortman J."/>
            <person name="Nusbaum C."/>
            <person name="Birren B."/>
        </authorList>
    </citation>
    <scope>NUCLEOTIDE SEQUENCE [LARGE SCALE GENOMIC DNA]</scope>
    <source>
        <strain evidence="2 3">CBS 118157</strain>
    </source>
</reference>
<dbReference type="HOGENOM" id="CLU_1547591_0_0_1"/>
<keyword evidence="3" id="KW-1185">Reference proteome</keyword>
<evidence type="ECO:0008006" key="4">
    <source>
        <dbReference type="Google" id="ProtNLM"/>
    </source>
</evidence>
<organism evidence="2 3">
    <name type="scientific">Exophiala xenobiotica</name>
    <dbReference type="NCBI Taxonomy" id="348802"/>
    <lineage>
        <taxon>Eukaryota</taxon>
        <taxon>Fungi</taxon>
        <taxon>Dikarya</taxon>
        <taxon>Ascomycota</taxon>
        <taxon>Pezizomycotina</taxon>
        <taxon>Eurotiomycetes</taxon>
        <taxon>Chaetothyriomycetidae</taxon>
        <taxon>Chaetothyriales</taxon>
        <taxon>Herpotrichiellaceae</taxon>
        <taxon>Exophiala</taxon>
    </lineage>
</organism>
<proteinExistence type="predicted"/>
<dbReference type="RefSeq" id="XP_013318415.1">
    <property type="nucleotide sequence ID" value="XM_013462961.1"/>
</dbReference>
<dbReference type="GeneID" id="25324296"/>
<evidence type="ECO:0000313" key="3">
    <source>
        <dbReference type="Proteomes" id="UP000054342"/>
    </source>
</evidence>
<evidence type="ECO:0000256" key="1">
    <source>
        <dbReference type="SAM" id="SignalP"/>
    </source>
</evidence>
<sequence length="173" mass="19438">MRVTWLTICIIAWTFLCLPTVQGSLICFDDWPSETGNYKGPPTASRIVRSDVAERPANESVTFAVVHQNGGMQVLRNVGHGDVVNQTAPNERDLVDTPGNDPQRRDAQCCRFTWECYHFLATAPSRYLSGQDWQKWKCCEADFATPKPDCPNPPDMATWKGRIQEAPRCSFTG</sequence>
<dbReference type="Proteomes" id="UP000054342">
    <property type="component" value="Unassembled WGS sequence"/>
</dbReference>
<accession>A0A0D2BZF3</accession>
<protein>
    <recommendedName>
        <fullName evidence="4">Secreted protein</fullName>
    </recommendedName>
</protein>
<name>A0A0D2BZF3_9EURO</name>
<keyword evidence="1" id="KW-0732">Signal</keyword>
<dbReference type="EMBL" id="KN847318">
    <property type="protein sequence ID" value="KIW57831.1"/>
    <property type="molecule type" value="Genomic_DNA"/>
</dbReference>
<evidence type="ECO:0000313" key="2">
    <source>
        <dbReference type="EMBL" id="KIW57831.1"/>
    </source>
</evidence>
<gene>
    <name evidence="2" type="ORF">PV05_02388</name>
</gene>
<dbReference type="OrthoDB" id="10366093at2759"/>
<dbReference type="AlphaFoldDB" id="A0A0D2BZF3"/>
<feature type="signal peptide" evidence="1">
    <location>
        <begin position="1"/>
        <end position="23"/>
    </location>
</feature>